<dbReference type="AlphaFoldDB" id="A0A7X2NHQ1"/>
<dbReference type="EMBL" id="VUMD01000001">
    <property type="protein sequence ID" value="MSS35024.1"/>
    <property type="molecule type" value="Genomic_DNA"/>
</dbReference>
<evidence type="ECO:0000313" key="1">
    <source>
        <dbReference type="EMBL" id="MSS35024.1"/>
    </source>
</evidence>
<dbReference type="PIRSF" id="PIRSF018637">
    <property type="entry name" value="TrmK"/>
    <property type="match status" value="1"/>
</dbReference>
<keyword evidence="1" id="KW-0808">Transferase</keyword>
<organism evidence="1 2">
    <name type="scientific">Clostridium porci</name>
    <dbReference type="NCBI Taxonomy" id="2605778"/>
    <lineage>
        <taxon>Bacteria</taxon>
        <taxon>Bacillati</taxon>
        <taxon>Bacillota</taxon>
        <taxon>Clostridia</taxon>
        <taxon>Eubacteriales</taxon>
        <taxon>Clostridiaceae</taxon>
        <taxon>Clostridium</taxon>
    </lineage>
</organism>
<dbReference type="RefSeq" id="WP_154470454.1">
    <property type="nucleotide sequence ID" value="NZ_DBEWUL010000183.1"/>
</dbReference>
<dbReference type="GO" id="GO:0032259">
    <property type="term" value="P:methylation"/>
    <property type="evidence" value="ECO:0007669"/>
    <property type="project" value="UniProtKB-KW"/>
</dbReference>
<comment type="caution">
    <text evidence="1">The sequence shown here is derived from an EMBL/GenBank/DDBJ whole genome shotgun (WGS) entry which is preliminary data.</text>
</comment>
<keyword evidence="2" id="KW-1185">Reference proteome</keyword>
<protein>
    <submittedName>
        <fullName evidence="1">SAM-dependent methyltransferase</fullName>
    </submittedName>
</protein>
<keyword evidence="1" id="KW-0489">Methyltransferase</keyword>
<gene>
    <name evidence="1" type="ORF">FYJ39_00115</name>
</gene>
<dbReference type="Proteomes" id="UP000429958">
    <property type="component" value="Unassembled WGS sequence"/>
</dbReference>
<evidence type="ECO:0000313" key="2">
    <source>
        <dbReference type="Proteomes" id="UP000429958"/>
    </source>
</evidence>
<dbReference type="InterPro" id="IPR006901">
    <property type="entry name" value="TrmK"/>
</dbReference>
<dbReference type="Pfam" id="PF12847">
    <property type="entry name" value="Methyltransf_18"/>
    <property type="match status" value="1"/>
</dbReference>
<dbReference type="PANTHER" id="PTHR38451">
    <property type="entry name" value="TRNA (ADENINE(22)-N(1))-METHYLTRANSFERASE"/>
    <property type="match status" value="1"/>
</dbReference>
<dbReference type="PANTHER" id="PTHR38451:SF1">
    <property type="entry name" value="TRNA (ADENINE(22)-N(1))-METHYLTRANSFERASE"/>
    <property type="match status" value="1"/>
</dbReference>
<dbReference type="GO" id="GO:0160105">
    <property type="term" value="F:tRNA (adenine(22)-N1)-methyltransferase activity"/>
    <property type="evidence" value="ECO:0007669"/>
    <property type="project" value="InterPro"/>
</dbReference>
<reference evidence="1 2" key="1">
    <citation type="submission" date="2019-08" db="EMBL/GenBank/DDBJ databases">
        <title>In-depth cultivation of the pig gut microbiome towards novel bacterial diversity and tailored functional studies.</title>
        <authorList>
            <person name="Wylensek D."/>
            <person name="Hitch T.C.A."/>
            <person name="Clavel T."/>
        </authorList>
    </citation>
    <scope>NUCLEOTIDE SEQUENCE [LARGE SCALE GENOMIC DNA]</scope>
    <source>
        <strain evidence="1 2">WCA-389-WT-23D1</strain>
    </source>
</reference>
<proteinExistence type="predicted"/>
<accession>A0A7X2NHQ1</accession>
<dbReference type="Gene3D" id="3.40.50.150">
    <property type="entry name" value="Vaccinia Virus protein VP39"/>
    <property type="match status" value="1"/>
</dbReference>
<dbReference type="InterPro" id="IPR029063">
    <property type="entry name" value="SAM-dependent_MTases_sf"/>
</dbReference>
<dbReference type="CDD" id="cd02440">
    <property type="entry name" value="AdoMet_MTases"/>
    <property type="match status" value="1"/>
</dbReference>
<sequence>MNHKKMKANEKEGCQGIVKLSRRLRKVADFVKPGSRIADIGTDHGYVPVYLAQTGKIRSALAMDVRTGPLERAREHIRQYEEWAARNVKRPCPVKTRLSDGLKELKPGEADTVIMAGMGGELEIRILDQGRHMWDSVSHWLLSPHSELEQVRRYLEANGFVILDEAMVKEEGKFYTVISAGRGHMRYERQIEYLYGARLMEKRDLVLKEYLDKEMHRIKGIYNGLKSDGSEPMTEGQSRACKALEQELLWIKEAQDEMR</sequence>
<dbReference type="SUPFAM" id="SSF53335">
    <property type="entry name" value="S-adenosyl-L-methionine-dependent methyltransferases"/>
    <property type="match status" value="1"/>
</dbReference>
<name>A0A7X2NHQ1_9CLOT</name>